<dbReference type="AlphaFoldDB" id="A0A8J8P251"/>
<evidence type="ECO:0000256" key="1">
    <source>
        <dbReference type="SAM" id="MobiDB-lite"/>
    </source>
</evidence>
<organism evidence="2 3">
    <name type="scientific">Halteria grandinella</name>
    <dbReference type="NCBI Taxonomy" id="5974"/>
    <lineage>
        <taxon>Eukaryota</taxon>
        <taxon>Sar</taxon>
        <taxon>Alveolata</taxon>
        <taxon>Ciliophora</taxon>
        <taxon>Intramacronucleata</taxon>
        <taxon>Spirotrichea</taxon>
        <taxon>Stichotrichia</taxon>
        <taxon>Sporadotrichida</taxon>
        <taxon>Halteriidae</taxon>
        <taxon>Halteria</taxon>
    </lineage>
</organism>
<dbReference type="EMBL" id="RRYP01002978">
    <property type="protein sequence ID" value="TNV84251.1"/>
    <property type="molecule type" value="Genomic_DNA"/>
</dbReference>
<evidence type="ECO:0000313" key="3">
    <source>
        <dbReference type="Proteomes" id="UP000785679"/>
    </source>
</evidence>
<comment type="caution">
    <text evidence="2">The sequence shown here is derived from an EMBL/GenBank/DDBJ whole genome shotgun (WGS) entry which is preliminary data.</text>
</comment>
<sequence length="347" mass="39964">MRDEPLGRELVLENVSSIKQVTTNVMPSPLQRYNMPKQLNSTTSPSNSLMPKIQPIAKNKFNPLKGLTKFDTALEEKLPKRKRSPDQFEKEALLLKDTLKSIDDMKRRTGDFNHHISESDAEISIEEVGEQQILPTEHQMPHPKNEMDQNSMLDYNLSEDSDNNAASPEDHVKLGSTKKSRKHHKISPVVQRKQSVQRESIKPVQMKRGFYNARDEDEITFKSASENDCESSVDLQRSIDQAWREARDQQRSEAKVRVSKHYINEQSSEIQEHLFRNQQLPTTHSPTLYIEENLPLPPSFIDKDLENLVNLIPLAKSQAKGKPKLQESLANVTQLMERLRYLHSLKL</sequence>
<proteinExistence type="predicted"/>
<gene>
    <name evidence="2" type="ORF">FGO68_gene7108</name>
</gene>
<keyword evidence="3" id="KW-1185">Reference proteome</keyword>
<dbReference type="Proteomes" id="UP000785679">
    <property type="component" value="Unassembled WGS sequence"/>
</dbReference>
<evidence type="ECO:0000313" key="2">
    <source>
        <dbReference type="EMBL" id="TNV84251.1"/>
    </source>
</evidence>
<protein>
    <submittedName>
        <fullName evidence="2">Uncharacterized protein</fullName>
    </submittedName>
</protein>
<feature type="compositionally biased region" description="Basic residues" evidence="1">
    <location>
        <begin position="176"/>
        <end position="186"/>
    </location>
</feature>
<name>A0A8J8P251_HALGN</name>
<reference evidence="2" key="1">
    <citation type="submission" date="2019-06" db="EMBL/GenBank/DDBJ databases">
        <authorList>
            <person name="Zheng W."/>
        </authorList>
    </citation>
    <scope>NUCLEOTIDE SEQUENCE</scope>
    <source>
        <strain evidence="2">QDHG01</strain>
    </source>
</reference>
<feature type="region of interest" description="Disordered" evidence="1">
    <location>
        <begin position="138"/>
        <end position="199"/>
    </location>
</feature>
<accession>A0A8J8P251</accession>